<dbReference type="EMBL" id="LCPF01000001">
    <property type="protein sequence ID" value="KKU91754.1"/>
    <property type="molecule type" value="Genomic_DNA"/>
</dbReference>
<dbReference type="AlphaFoldDB" id="A0A0G1UCB5"/>
<dbReference type="InterPro" id="IPR011146">
    <property type="entry name" value="HIT-like"/>
</dbReference>
<protein>
    <submittedName>
        <fullName evidence="3">Histidine triad (HIT) protein</fullName>
    </submittedName>
</protein>
<evidence type="ECO:0000313" key="4">
    <source>
        <dbReference type="Proteomes" id="UP000034956"/>
    </source>
</evidence>
<evidence type="ECO:0000259" key="2">
    <source>
        <dbReference type="PROSITE" id="PS51084"/>
    </source>
</evidence>
<evidence type="ECO:0000313" key="3">
    <source>
        <dbReference type="EMBL" id="KKU91754.1"/>
    </source>
</evidence>
<dbReference type="PROSITE" id="PS51084">
    <property type="entry name" value="HIT_2"/>
    <property type="match status" value="1"/>
</dbReference>
<comment type="caution">
    <text evidence="1">Lacks conserved residue(s) required for the propagation of feature annotation.</text>
</comment>
<comment type="caution">
    <text evidence="3">The sequence shown here is derived from an EMBL/GenBank/DDBJ whole genome shotgun (WGS) entry which is preliminary data.</text>
</comment>
<evidence type="ECO:0000256" key="1">
    <source>
        <dbReference type="PROSITE-ProRule" id="PRU00464"/>
    </source>
</evidence>
<gene>
    <name evidence="3" type="ORF">UY23_C0001G0360</name>
</gene>
<feature type="domain" description="HIT" evidence="2">
    <location>
        <begin position="1"/>
        <end position="103"/>
    </location>
</feature>
<dbReference type="Pfam" id="PF01230">
    <property type="entry name" value="HIT"/>
    <property type="match status" value="1"/>
</dbReference>
<sequence>MQKTLEKFRHPKSLVKEYGHWLLLCRYKQATLGSLILICKDKVYAFSEISAESFAEFPKIVKEIEKNLKELFQNDKINYLMFMMADPEVHFHILPRYASDRKFENKVFKDVGWPNPPDTKAVNEISEEIFEKLVAKLKEKFAN</sequence>
<dbReference type="Gene3D" id="3.30.428.10">
    <property type="entry name" value="HIT-like"/>
    <property type="match status" value="1"/>
</dbReference>
<accession>A0A0G1UCB5</accession>
<name>A0A0G1UCB5_9BACT</name>
<dbReference type="GO" id="GO:0003824">
    <property type="term" value="F:catalytic activity"/>
    <property type="evidence" value="ECO:0007669"/>
    <property type="project" value="InterPro"/>
</dbReference>
<proteinExistence type="predicted"/>
<reference evidence="3 4" key="1">
    <citation type="journal article" date="2015" name="Nature">
        <title>rRNA introns, odd ribosomes, and small enigmatic genomes across a large radiation of phyla.</title>
        <authorList>
            <person name="Brown C.T."/>
            <person name="Hug L.A."/>
            <person name="Thomas B.C."/>
            <person name="Sharon I."/>
            <person name="Castelle C.J."/>
            <person name="Singh A."/>
            <person name="Wilkins M.J."/>
            <person name="Williams K.H."/>
            <person name="Banfield J.F."/>
        </authorList>
    </citation>
    <scope>NUCLEOTIDE SEQUENCE [LARGE SCALE GENOMIC DNA]</scope>
</reference>
<dbReference type="SUPFAM" id="SSF54197">
    <property type="entry name" value="HIT-like"/>
    <property type="match status" value="1"/>
</dbReference>
<organism evidence="3 4">
    <name type="scientific">Candidatus Jorgensenbacteria bacterium GW2011_GWA1_48_11</name>
    <dbReference type="NCBI Taxonomy" id="1618660"/>
    <lineage>
        <taxon>Bacteria</taxon>
        <taxon>Candidatus Joergenseniibacteriota</taxon>
    </lineage>
</organism>
<dbReference type="InterPro" id="IPR036265">
    <property type="entry name" value="HIT-like_sf"/>
</dbReference>
<dbReference type="Proteomes" id="UP000034956">
    <property type="component" value="Unassembled WGS sequence"/>
</dbReference>